<dbReference type="GO" id="GO:0035869">
    <property type="term" value="C:ciliary transition zone"/>
    <property type="evidence" value="ECO:0007669"/>
    <property type="project" value="TreeGrafter"/>
</dbReference>
<dbReference type="EMBL" id="JTDE01003692">
    <property type="protein sequence ID" value="KAF7255759.1"/>
    <property type="molecule type" value="Genomic_DNA"/>
</dbReference>
<dbReference type="PANTHER" id="PTHR14605:SF1">
    <property type="entry name" value="TRANSMEMBRANE PROTEIN 231"/>
    <property type="match status" value="1"/>
</dbReference>
<dbReference type="GO" id="GO:0060271">
    <property type="term" value="P:cilium assembly"/>
    <property type="evidence" value="ECO:0007669"/>
    <property type="project" value="TreeGrafter"/>
</dbReference>
<dbReference type="OrthoDB" id="426438at2759"/>
<keyword evidence="14" id="KW-1185">Reference proteome</keyword>
<evidence type="ECO:0000256" key="7">
    <source>
        <dbReference type="ARBA" id="ARBA00023069"/>
    </source>
</evidence>
<proteinExistence type="inferred from homology"/>
<protein>
    <recommendedName>
        <fullName evidence="3">Transmembrane protein 231</fullName>
    </recommendedName>
</protein>
<evidence type="ECO:0000256" key="9">
    <source>
        <dbReference type="ARBA" id="ARBA00023180"/>
    </source>
</evidence>
<feature type="transmembrane region" description="Helical" evidence="12">
    <location>
        <begin position="262"/>
        <end position="283"/>
    </location>
</feature>
<evidence type="ECO:0000256" key="1">
    <source>
        <dbReference type="ARBA" id="ARBA00004272"/>
    </source>
</evidence>
<keyword evidence="8 12" id="KW-0472">Membrane</keyword>
<evidence type="ECO:0000256" key="6">
    <source>
        <dbReference type="ARBA" id="ARBA00022989"/>
    </source>
</evidence>
<comment type="similarity">
    <text evidence="2">Belongs to the TMEM231 family.</text>
</comment>
<organism evidence="13 14">
    <name type="scientific">Paragonimus skrjabini miyazakii</name>
    <dbReference type="NCBI Taxonomy" id="59628"/>
    <lineage>
        <taxon>Eukaryota</taxon>
        <taxon>Metazoa</taxon>
        <taxon>Spiralia</taxon>
        <taxon>Lophotrochozoa</taxon>
        <taxon>Platyhelminthes</taxon>
        <taxon>Trematoda</taxon>
        <taxon>Digenea</taxon>
        <taxon>Plagiorchiida</taxon>
        <taxon>Troglotremata</taxon>
        <taxon>Troglotrematidae</taxon>
        <taxon>Paragonimus</taxon>
    </lineage>
</organism>
<evidence type="ECO:0000313" key="14">
    <source>
        <dbReference type="Proteomes" id="UP000822476"/>
    </source>
</evidence>
<keyword evidence="6 12" id="KW-1133">Transmembrane helix</keyword>
<comment type="subcellular location">
    <subcellularLocation>
        <location evidence="1">Cell projection</location>
        <location evidence="1">Cilium membrane</location>
        <topology evidence="1">Multi-pass membrane protein</topology>
    </subcellularLocation>
</comment>
<dbReference type="Pfam" id="PF10149">
    <property type="entry name" value="TM231"/>
    <property type="match status" value="1"/>
</dbReference>
<gene>
    <name evidence="13" type="ORF">EG68_06914</name>
</gene>
<evidence type="ECO:0000256" key="12">
    <source>
        <dbReference type="SAM" id="Phobius"/>
    </source>
</evidence>
<comment type="caution">
    <text evidence="13">The sequence shown here is derived from an EMBL/GenBank/DDBJ whole genome shotgun (WGS) entry which is preliminary data.</text>
</comment>
<sequence length="313" mass="36441">MAVCLCSPVRDAIFREVYAPLWHKATLFTVIFTVSSLFVPFLIAYRSRGFWQRDLIYFEKPKIRFLRQSYFELRSPSGLHGWSTYTNLNAQLGNSLLIPQMTVSELDDDGDGLYDHVTLRLKFRTTEIITGVYALLLFEVHLKQQLMITIQTPVLIQFVGPNKMGGLRYSHMGSLSLYQMQPLVQGQTYNGYNVSLFGGRVRQLSDVQVKSVEEFLSKRKVSIKLENEFSLWTPGTPSLSRPFTIDIKIFYPPVSVWAHPSFWYMIWWGWIQYFPILLVSLFISDRIKYFVFAHNLFTGCGQRRDKLLNMQKP</sequence>
<accession>A0A8S9YLM6</accession>
<evidence type="ECO:0000256" key="3">
    <source>
        <dbReference type="ARBA" id="ARBA00015087"/>
    </source>
</evidence>
<keyword evidence="5 12" id="KW-0812">Transmembrane</keyword>
<keyword evidence="4" id="KW-1003">Cell membrane</keyword>
<dbReference type="PANTHER" id="PTHR14605">
    <property type="entry name" value="CHST5 PROTEIN"/>
    <property type="match status" value="1"/>
</dbReference>
<evidence type="ECO:0000256" key="10">
    <source>
        <dbReference type="ARBA" id="ARBA00023273"/>
    </source>
</evidence>
<dbReference type="Proteomes" id="UP000822476">
    <property type="component" value="Unassembled WGS sequence"/>
</dbReference>
<dbReference type="GO" id="GO:0060170">
    <property type="term" value="C:ciliary membrane"/>
    <property type="evidence" value="ECO:0007669"/>
    <property type="project" value="UniProtKB-SubCell"/>
</dbReference>
<evidence type="ECO:0000256" key="8">
    <source>
        <dbReference type="ARBA" id="ARBA00023136"/>
    </source>
</evidence>
<reference evidence="13" key="1">
    <citation type="submission" date="2019-07" db="EMBL/GenBank/DDBJ databases">
        <title>Annotation for the trematode Paragonimus miyazaki's.</title>
        <authorList>
            <person name="Choi Y.-J."/>
        </authorList>
    </citation>
    <scope>NUCLEOTIDE SEQUENCE</scope>
    <source>
        <strain evidence="13">Japan</strain>
    </source>
</reference>
<keyword evidence="10" id="KW-0966">Cell projection</keyword>
<keyword evidence="7" id="KW-0969">Cilium</keyword>
<feature type="transmembrane region" description="Helical" evidence="12">
    <location>
        <begin position="25"/>
        <end position="45"/>
    </location>
</feature>
<dbReference type="GO" id="GO:0032880">
    <property type="term" value="P:regulation of protein localization"/>
    <property type="evidence" value="ECO:0007669"/>
    <property type="project" value="TreeGrafter"/>
</dbReference>
<evidence type="ECO:0000256" key="2">
    <source>
        <dbReference type="ARBA" id="ARBA00009082"/>
    </source>
</evidence>
<evidence type="ECO:0000313" key="13">
    <source>
        <dbReference type="EMBL" id="KAF7255759.1"/>
    </source>
</evidence>
<evidence type="ECO:0000256" key="4">
    <source>
        <dbReference type="ARBA" id="ARBA00022475"/>
    </source>
</evidence>
<evidence type="ECO:0000256" key="11">
    <source>
        <dbReference type="ARBA" id="ARBA00024803"/>
    </source>
</evidence>
<name>A0A8S9YLM6_9TREM</name>
<dbReference type="InterPro" id="IPR019306">
    <property type="entry name" value="TMEM231"/>
</dbReference>
<keyword evidence="9" id="KW-0325">Glycoprotein</keyword>
<evidence type="ECO:0000256" key="5">
    <source>
        <dbReference type="ARBA" id="ARBA00022692"/>
    </source>
</evidence>
<dbReference type="AlphaFoldDB" id="A0A8S9YLM6"/>
<comment type="function">
    <text evidence="11">Transmembrane component of the tectonic-like complex, a complex localized at the transition zone of primary cilia and acting as a barrier that prevents diffusion of transmembrane proteins between the cilia and plasma membranes. Required for ciliogenesis and sonic hedgehog/SHH signaling.</text>
</comment>